<evidence type="ECO:0000259" key="1">
    <source>
        <dbReference type="Pfam" id="PF11726"/>
    </source>
</evidence>
<proteinExistence type="predicted"/>
<evidence type="ECO:0000313" key="2">
    <source>
        <dbReference type="EMBL" id="KKN39716.1"/>
    </source>
</evidence>
<protein>
    <recommendedName>
        <fullName evidence="1">YagK/YfjJ C-terminal domain-containing protein</fullName>
    </recommendedName>
</protein>
<accession>A0A0F9SRP9</accession>
<sequence length="218" mass="25338">MKNPTQYQIIKCSSYNEYGVLAREEQPLIRPYLDAIQKVMDNAITEHKRTFAVRIDLRLPDYSNTVDLNSNDVCTRFIASLTAQIKADAIRKKREGKNPHPSSVRFIWAREKNTAHKQHYHWVLLFNKDRYHCTGKIDIGNDNLFTRITAAWASALSLPFNEALRLVHLPKNAHYYLDANNTNFTADYSSLYRRASYLAKLNTKQYGLGQRCFGYSQR</sequence>
<dbReference type="EMBL" id="LAZR01001747">
    <property type="protein sequence ID" value="KKN39716.1"/>
    <property type="molecule type" value="Genomic_DNA"/>
</dbReference>
<dbReference type="InterPro" id="IPR057271">
    <property type="entry name" value="YagK_YfjJ_C"/>
</dbReference>
<gene>
    <name evidence="2" type="ORF">LCGC14_0740610</name>
</gene>
<name>A0A0F9SRP9_9ZZZZ</name>
<dbReference type="AlphaFoldDB" id="A0A0F9SRP9"/>
<dbReference type="Pfam" id="PF11726">
    <property type="entry name" value="YagK_YfjJ_C"/>
    <property type="match status" value="1"/>
</dbReference>
<reference evidence="2" key="1">
    <citation type="journal article" date="2015" name="Nature">
        <title>Complex archaea that bridge the gap between prokaryotes and eukaryotes.</title>
        <authorList>
            <person name="Spang A."/>
            <person name="Saw J.H."/>
            <person name="Jorgensen S.L."/>
            <person name="Zaremba-Niedzwiedzka K."/>
            <person name="Martijn J."/>
            <person name="Lind A.E."/>
            <person name="van Eijk R."/>
            <person name="Schleper C."/>
            <person name="Guy L."/>
            <person name="Ettema T.J."/>
        </authorList>
    </citation>
    <scope>NUCLEOTIDE SEQUENCE</scope>
</reference>
<organism evidence="2">
    <name type="scientific">marine sediment metagenome</name>
    <dbReference type="NCBI Taxonomy" id="412755"/>
    <lineage>
        <taxon>unclassified sequences</taxon>
        <taxon>metagenomes</taxon>
        <taxon>ecological metagenomes</taxon>
    </lineage>
</organism>
<feature type="domain" description="YagK/YfjJ C-terminal" evidence="1">
    <location>
        <begin position="44"/>
        <end position="216"/>
    </location>
</feature>
<comment type="caution">
    <text evidence="2">The sequence shown here is derived from an EMBL/GenBank/DDBJ whole genome shotgun (WGS) entry which is preliminary data.</text>
</comment>